<comment type="similarity">
    <text evidence="1">Belongs to the amidase family.</text>
</comment>
<organism evidence="4 5">
    <name type="scientific">Dactylonectria estremocensis</name>
    <dbReference type="NCBI Taxonomy" id="1079267"/>
    <lineage>
        <taxon>Eukaryota</taxon>
        <taxon>Fungi</taxon>
        <taxon>Dikarya</taxon>
        <taxon>Ascomycota</taxon>
        <taxon>Pezizomycotina</taxon>
        <taxon>Sordariomycetes</taxon>
        <taxon>Hypocreomycetidae</taxon>
        <taxon>Hypocreales</taxon>
        <taxon>Nectriaceae</taxon>
        <taxon>Dactylonectria</taxon>
    </lineage>
</organism>
<sequence length="181" mass="20333">MRKPAGTTQLNLCKKLSRNWKAMYSPTWNITASKYKVAVISLVRLYTTFRTLFRYQRSMMDAIHQQTRNGRLQRRKDTAEARRSAVSDSNNFVFWQCVNPLNRRLILGGSSGGEGTMVGTRGSPLGIGTNIGGSTCIPAALCCLNGLSPTHSRHPYERGGNFCLDRWKNAKQCQLGFDRKI</sequence>
<keyword evidence="2" id="KW-0378">Hydrolase</keyword>
<evidence type="ECO:0000256" key="1">
    <source>
        <dbReference type="ARBA" id="ARBA00009199"/>
    </source>
</evidence>
<dbReference type="PANTHER" id="PTHR46072:SF1">
    <property type="entry name" value="AMIDASE"/>
    <property type="match status" value="1"/>
</dbReference>
<name>A0A9P9EMC6_9HYPO</name>
<proteinExistence type="inferred from homology"/>
<evidence type="ECO:0000259" key="3">
    <source>
        <dbReference type="Pfam" id="PF01425"/>
    </source>
</evidence>
<accession>A0A9P9EMC6</accession>
<evidence type="ECO:0000313" key="5">
    <source>
        <dbReference type="Proteomes" id="UP000717696"/>
    </source>
</evidence>
<dbReference type="AlphaFoldDB" id="A0A9P9EMC6"/>
<dbReference type="PANTHER" id="PTHR46072">
    <property type="entry name" value="AMIDASE-RELATED-RELATED"/>
    <property type="match status" value="1"/>
</dbReference>
<keyword evidence="5" id="KW-1185">Reference proteome</keyword>
<protein>
    <submittedName>
        <fullName evidence="4">Amidase-domain-containing protein</fullName>
    </submittedName>
</protein>
<gene>
    <name evidence="4" type="ORF">B0J13DRAFT_527382</name>
</gene>
<feature type="domain" description="Amidase" evidence="3">
    <location>
        <begin position="86"/>
        <end position="162"/>
    </location>
</feature>
<dbReference type="OrthoDB" id="6428749at2759"/>
<dbReference type="GO" id="GO:0016787">
    <property type="term" value="F:hydrolase activity"/>
    <property type="evidence" value="ECO:0007669"/>
    <property type="project" value="UniProtKB-KW"/>
</dbReference>
<dbReference type="EMBL" id="JAGMUU010000014">
    <property type="protein sequence ID" value="KAH7139709.1"/>
    <property type="molecule type" value="Genomic_DNA"/>
</dbReference>
<comment type="caution">
    <text evidence="4">The sequence shown here is derived from an EMBL/GenBank/DDBJ whole genome shotgun (WGS) entry which is preliminary data.</text>
</comment>
<dbReference type="Pfam" id="PF01425">
    <property type="entry name" value="Amidase"/>
    <property type="match status" value="1"/>
</dbReference>
<dbReference type="Proteomes" id="UP000717696">
    <property type="component" value="Unassembled WGS sequence"/>
</dbReference>
<dbReference type="Gene3D" id="3.90.1300.10">
    <property type="entry name" value="Amidase signature (AS) domain"/>
    <property type="match status" value="1"/>
</dbReference>
<evidence type="ECO:0000313" key="4">
    <source>
        <dbReference type="EMBL" id="KAH7139709.1"/>
    </source>
</evidence>
<reference evidence="4" key="1">
    <citation type="journal article" date="2021" name="Nat. Commun.">
        <title>Genetic determinants of endophytism in the Arabidopsis root mycobiome.</title>
        <authorList>
            <person name="Mesny F."/>
            <person name="Miyauchi S."/>
            <person name="Thiergart T."/>
            <person name="Pickel B."/>
            <person name="Atanasova L."/>
            <person name="Karlsson M."/>
            <person name="Huettel B."/>
            <person name="Barry K.W."/>
            <person name="Haridas S."/>
            <person name="Chen C."/>
            <person name="Bauer D."/>
            <person name="Andreopoulos W."/>
            <person name="Pangilinan J."/>
            <person name="LaButti K."/>
            <person name="Riley R."/>
            <person name="Lipzen A."/>
            <person name="Clum A."/>
            <person name="Drula E."/>
            <person name="Henrissat B."/>
            <person name="Kohler A."/>
            <person name="Grigoriev I.V."/>
            <person name="Martin F.M."/>
            <person name="Hacquard S."/>
        </authorList>
    </citation>
    <scope>NUCLEOTIDE SEQUENCE</scope>
    <source>
        <strain evidence="4">MPI-CAGE-AT-0021</strain>
    </source>
</reference>
<evidence type="ECO:0000256" key="2">
    <source>
        <dbReference type="ARBA" id="ARBA00022801"/>
    </source>
</evidence>
<dbReference type="SUPFAM" id="SSF75304">
    <property type="entry name" value="Amidase signature (AS) enzymes"/>
    <property type="match status" value="1"/>
</dbReference>
<dbReference type="InterPro" id="IPR036928">
    <property type="entry name" value="AS_sf"/>
</dbReference>
<dbReference type="InterPro" id="IPR023631">
    <property type="entry name" value="Amidase_dom"/>
</dbReference>